<evidence type="ECO:0000313" key="5">
    <source>
        <dbReference type="Proteomes" id="UP000006316"/>
    </source>
</evidence>
<dbReference type="eggNOG" id="ENOG5032DEE">
    <property type="taxonomic scope" value="Bacteria"/>
</dbReference>
<keyword evidence="2" id="KW-0472">Membrane</keyword>
<dbReference type="STRING" id="1117379.BABA_24150"/>
<proteinExistence type="predicted"/>
<dbReference type="InterPro" id="IPR009988">
    <property type="entry name" value="DUF1510"/>
</dbReference>
<evidence type="ECO:0000259" key="3">
    <source>
        <dbReference type="Pfam" id="PF07423"/>
    </source>
</evidence>
<dbReference type="EMBL" id="AJLS01000154">
    <property type="protein sequence ID" value="EKN63810.1"/>
    <property type="molecule type" value="Genomic_DNA"/>
</dbReference>
<comment type="caution">
    <text evidence="4">The sequence shown here is derived from an EMBL/GenBank/DDBJ whole genome shotgun (WGS) entry which is preliminary data.</text>
</comment>
<feature type="region of interest" description="Disordered" evidence="1">
    <location>
        <begin position="49"/>
        <end position="135"/>
    </location>
</feature>
<name>K6BY06_9BACI</name>
<organism evidence="4 5">
    <name type="scientific">Neobacillus bataviensis LMG 21833</name>
    <dbReference type="NCBI Taxonomy" id="1117379"/>
    <lineage>
        <taxon>Bacteria</taxon>
        <taxon>Bacillati</taxon>
        <taxon>Bacillota</taxon>
        <taxon>Bacilli</taxon>
        <taxon>Bacillales</taxon>
        <taxon>Bacillaceae</taxon>
        <taxon>Neobacillus</taxon>
    </lineage>
</organism>
<feature type="compositionally biased region" description="Polar residues" evidence="1">
    <location>
        <begin position="97"/>
        <end position="107"/>
    </location>
</feature>
<dbReference type="OrthoDB" id="2168558at2"/>
<accession>K6BY06</accession>
<dbReference type="Proteomes" id="UP000006316">
    <property type="component" value="Unassembled WGS sequence"/>
</dbReference>
<evidence type="ECO:0000256" key="2">
    <source>
        <dbReference type="SAM" id="Phobius"/>
    </source>
</evidence>
<gene>
    <name evidence="4" type="ORF">BABA_24150</name>
</gene>
<evidence type="ECO:0000313" key="4">
    <source>
        <dbReference type="EMBL" id="EKN63810.1"/>
    </source>
</evidence>
<dbReference type="PATRIC" id="fig|1117379.3.peg.5005"/>
<dbReference type="AlphaFoldDB" id="K6BY06"/>
<sequence>MSNDFNAKSRSGYRAKRKKTNLVLNSLIIIVLLLIIFVAYTIFLSGGDEKAAPKQQDPKVGQTETTHKEGAEKKKDENVKKDDSSSDNADQKEQPSEEASTPEQANESEAVVSDDGKTIENPSWKPVGTVQTGEHTPVYSGVDWDEMLNAISYATGIENSNMTVLWLGKDPAKANASVGTVSAKDTKEKYKVFIEWVDGQGWKPTQVINITGE</sequence>
<feature type="compositionally biased region" description="Basic and acidic residues" evidence="1">
    <location>
        <begin position="65"/>
        <end position="95"/>
    </location>
</feature>
<evidence type="ECO:0000256" key="1">
    <source>
        <dbReference type="SAM" id="MobiDB-lite"/>
    </source>
</evidence>
<keyword evidence="2" id="KW-1133">Transmembrane helix</keyword>
<dbReference type="Pfam" id="PF07423">
    <property type="entry name" value="DUF1510"/>
    <property type="match status" value="1"/>
</dbReference>
<keyword evidence="5" id="KW-1185">Reference proteome</keyword>
<keyword evidence="2" id="KW-0812">Transmembrane</keyword>
<dbReference type="RefSeq" id="WP_007087821.1">
    <property type="nucleotide sequence ID" value="NZ_AJLS01000154.1"/>
</dbReference>
<feature type="domain" description="DUF1510" evidence="3">
    <location>
        <begin position="119"/>
        <end position="207"/>
    </location>
</feature>
<reference evidence="4 5" key="1">
    <citation type="journal article" date="2012" name="Front. Microbiol.">
        <title>Redundancy and modularity in membrane-associated dissimilatory nitrate reduction in Bacillus.</title>
        <authorList>
            <person name="Heylen K."/>
            <person name="Keltjens J."/>
        </authorList>
    </citation>
    <scope>NUCLEOTIDE SEQUENCE [LARGE SCALE GENOMIC DNA]</scope>
    <source>
        <strain evidence="5">LMG 21833T</strain>
    </source>
</reference>
<protein>
    <recommendedName>
        <fullName evidence="3">DUF1510 domain-containing protein</fullName>
    </recommendedName>
</protein>
<feature type="transmembrane region" description="Helical" evidence="2">
    <location>
        <begin position="21"/>
        <end position="43"/>
    </location>
</feature>